<keyword evidence="3" id="KW-1185">Reference proteome</keyword>
<evidence type="ECO:0000313" key="3">
    <source>
        <dbReference type="Proteomes" id="UP001526426"/>
    </source>
</evidence>
<dbReference type="SUPFAM" id="SSF56300">
    <property type="entry name" value="Metallo-dependent phosphatases"/>
    <property type="match status" value="1"/>
</dbReference>
<dbReference type="PANTHER" id="PTHR35769:SF2">
    <property type="entry name" value="CALCINEURIN-LIKE METALLO-PHOSPHOESTERASE SUPERFAMILY PROTEIN"/>
    <property type="match status" value="1"/>
</dbReference>
<comment type="caution">
    <text evidence="2">The sequence shown here is derived from an EMBL/GenBank/DDBJ whole genome shotgun (WGS) entry which is preliminary data.</text>
</comment>
<gene>
    <name evidence="2" type="ORF">K4A83_05960</name>
</gene>
<proteinExistence type="predicted"/>
<dbReference type="InterPro" id="IPR027629">
    <property type="entry name" value="DevT-like"/>
</dbReference>
<dbReference type="InterPro" id="IPR029052">
    <property type="entry name" value="Metallo-depent_PP-like"/>
</dbReference>
<dbReference type="RefSeq" id="WP_407809876.1">
    <property type="nucleotide sequence ID" value="NZ_JAIHOM010000021.1"/>
</dbReference>
<reference evidence="2 3" key="1">
    <citation type="submission" date="2021-08" db="EMBL/GenBank/DDBJ databases">
        <title>Draft genome sequence of Spirulina subsalsa with high tolerance to salinity and hype-accumulation of phycocyanin.</title>
        <authorList>
            <person name="Pei H."/>
            <person name="Jiang L."/>
        </authorList>
    </citation>
    <scope>NUCLEOTIDE SEQUENCE [LARGE SCALE GENOMIC DNA]</scope>
    <source>
        <strain evidence="2 3">FACHB-351</strain>
    </source>
</reference>
<dbReference type="InterPro" id="IPR004843">
    <property type="entry name" value="Calcineurin-like_PHP"/>
</dbReference>
<dbReference type="CDD" id="cd07397">
    <property type="entry name" value="MPP_NostocDevT-like"/>
    <property type="match status" value="1"/>
</dbReference>
<accession>A0ABT3L2T0</accession>
<sequence>MINMSHGLQSRQGVPQSLTIAVIGDIHEQWEMEDNEALEHLGVDLALFVGDFGNESLEVVGRIAQLRIPYAAILGNHDAWYTASEWGRKKSPYDHRLEDRVQAQLDLLGEAHVGFGKRDFPQLGVSVVGSRPFSWGGQDWKNDRFYRERYGIENFRQSAQCIMAAAQGTACETVIFLAHNGPLGLGDRAEDICGRDWQPLGGDFGDPDLAEAIAHTQTIGKKIPLVTFGHMHHHLRHTKARLRTPIQKRHHTVYLNAASVPRIRTRTPLFNPSQSDRLSNFSLVRLENQQVCQVSLIWADCEGNIDEQIPLYEAPSLADVQASSMS</sequence>
<dbReference type="Gene3D" id="3.60.21.10">
    <property type="match status" value="1"/>
</dbReference>
<name>A0ABT3L2T0_9CYAN</name>
<organism evidence="2 3">
    <name type="scientific">Spirulina subsalsa FACHB-351</name>
    <dbReference type="NCBI Taxonomy" id="234711"/>
    <lineage>
        <taxon>Bacteria</taxon>
        <taxon>Bacillati</taxon>
        <taxon>Cyanobacteriota</taxon>
        <taxon>Cyanophyceae</taxon>
        <taxon>Spirulinales</taxon>
        <taxon>Spirulinaceae</taxon>
        <taxon>Spirulina</taxon>
    </lineage>
</organism>
<protein>
    <submittedName>
        <fullName evidence="2">TIGR04168 family protein</fullName>
    </submittedName>
</protein>
<evidence type="ECO:0000259" key="1">
    <source>
        <dbReference type="Pfam" id="PF00149"/>
    </source>
</evidence>
<dbReference type="PANTHER" id="PTHR35769">
    <property type="entry name" value="CALCINEURIN-LIKE METALLO-PHOSPHOESTERASE SUPERFAMILY PROTEIN"/>
    <property type="match status" value="1"/>
</dbReference>
<dbReference type="Proteomes" id="UP001526426">
    <property type="component" value="Unassembled WGS sequence"/>
</dbReference>
<evidence type="ECO:0000313" key="2">
    <source>
        <dbReference type="EMBL" id="MCW6035818.1"/>
    </source>
</evidence>
<dbReference type="EMBL" id="JAIHOM010000021">
    <property type="protein sequence ID" value="MCW6035818.1"/>
    <property type="molecule type" value="Genomic_DNA"/>
</dbReference>
<dbReference type="Pfam" id="PF00149">
    <property type="entry name" value="Metallophos"/>
    <property type="match status" value="1"/>
</dbReference>
<dbReference type="NCBIfam" id="TIGR04168">
    <property type="entry name" value="TIGR04168 family protein"/>
    <property type="match status" value="1"/>
</dbReference>
<feature type="domain" description="Calcineurin-like phosphoesterase" evidence="1">
    <location>
        <begin position="19"/>
        <end position="233"/>
    </location>
</feature>